<organism evidence="3 4">
    <name type="scientific">Planotetraspora kaengkrachanensis</name>
    <dbReference type="NCBI Taxonomy" id="575193"/>
    <lineage>
        <taxon>Bacteria</taxon>
        <taxon>Bacillati</taxon>
        <taxon>Actinomycetota</taxon>
        <taxon>Actinomycetes</taxon>
        <taxon>Streptosporangiales</taxon>
        <taxon>Streptosporangiaceae</taxon>
        <taxon>Planotetraspora</taxon>
    </lineage>
</organism>
<keyword evidence="1" id="KW-1133">Transmembrane helix</keyword>
<dbReference type="Proteomes" id="UP000630097">
    <property type="component" value="Unassembled WGS sequence"/>
</dbReference>
<dbReference type="Pfam" id="PF09990">
    <property type="entry name" value="DUF2231"/>
    <property type="match status" value="1"/>
</dbReference>
<reference evidence="3 4" key="1">
    <citation type="submission" date="2021-01" db="EMBL/GenBank/DDBJ databases">
        <title>Whole genome shotgun sequence of Planotetraspora kaengkrachanensis NBRC 104272.</title>
        <authorList>
            <person name="Komaki H."/>
            <person name="Tamura T."/>
        </authorList>
    </citation>
    <scope>NUCLEOTIDE SEQUENCE [LARGE SCALE GENOMIC DNA]</scope>
    <source>
        <strain evidence="3 4">NBRC 104272</strain>
    </source>
</reference>
<keyword evidence="4" id="KW-1185">Reference proteome</keyword>
<feature type="domain" description="DUF2231" evidence="2">
    <location>
        <begin position="9"/>
        <end position="160"/>
    </location>
</feature>
<feature type="transmembrane region" description="Helical" evidence="1">
    <location>
        <begin position="88"/>
        <end position="109"/>
    </location>
</feature>
<gene>
    <name evidence="3" type="ORF">Pka01_72800</name>
</gene>
<dbReference type="InterPro" id="IPR019251">
    <property type="entry name" value="DUF2231_TM"/>
</dbReference>
<name>A0A8J3Q096_9ACTN</name>
<comment type="caution">
    <text evidence="3">The sequence shown here is derived from an EMBL/GenBank/DDBJ whole genome shotgun (WGS) entry which is preliminary data.</text>
</comment>
<protein>
    <recommendedName>
        <fullName evidence="2">DUF2231 domain-containing protein</fullName>
    </recommendedName>
</protein>
<sequence>MHMFDEILGLPAHPLIIHAAVVFTPLLVLLGIAYVVLPRFRGKLDWALVVVAVAAPLAVFSARQSGEALEARLFKGQIPPPVLEHSSFANPLLFSTIGLGVVALVLVFLTRPHREPGTAPVGSARAVSLVLSVATVVLALVVAYYVFRAGDSGARAVWAY</sequence>
<evidence type="ECO:0000313" key="4">
    <source>
        <dbReference type="Proteomes" id="UP000630097"/>
    </source>
</evidence>
<dbReference type="EMBL" id="BONV01000048">
    <property type="protein sequence ID" value="GIG84153.1"/>
    <property type="molecule type" value="Genomic_DNA"/>
</dbReference>
<feature type="transmembrane region" description="Helical" evidence="1">
    <location>
        <begin position="44"/>
        <end position="62"/>
    </location>
</feature>
<evidence type="ECO:0000256" key="1">
    <source>
        <dbReference type="SAM" id="Phobius"/>
    </source>
</evidence>
<feature type="transmembrane region" description="Helical" evidence="1">
    <location>
        <begin position="15"/>
        <end position="37"/>
    </location>
</feature>
<proteinExistence type="predicted"/>
<keyword evidence="1" id="KW-0472">Membrane</keyword>
<evidence type="ECO:0000313" key="3">
    <source>
        <dbReference type="EMBL" id="GIG84153.1"/>
    </source>
</evidence>
<keyword evidence="1" id="KW-0812">Transmembrane</keyword>
<evidence type="ECO:0000259" key="2">
    <source>
        <dbReference type="Pfam" id="PF09990"/>
    </source>
</evidence>
<dbReference type="AlphaFoldDB" id="A0A8J3Q096"/>
<accession>A0A8J3Q096</accession>
<feature type="transmembrane region" description="Helical" evidence="1">
    <location>
        <begin position="129"/>
        <end position="147"/>
    </location>
</feature>